<feature type="region of interest" description="Disordered" evidence="1">
    <location>
        <begin position="532"/>
        <end position="566"/>
    </location>
</feature>
<reference evidence="2" key="1">
    <citation type="submission" date="2024-01" db="EMBL/GenBank/DDBJ databases">
        <authorList>
            <person name="Webb A."/>
        </authorList>
    </citation>
    <scope>NUCLEOTIDE SEQUENCE</scope>
    <source>
        <strain evidence="2">Pm1</strain>
    </source>
</reference>
<feature type="region of interest" description="Disordered" evidence="1">
    <location>
        <begin position="452"/>
        <end position="489"/>
    </location>
</feature>
<evidence type="ECO:0000313" key="3">
    <source>
        <dbReference type="Proteomes" id="UP001162060"/>
    </source>
</evidence>
<sequence length="566" mass="63532">MAGRLDLEARLRALRANKRPSTSVPAPSSAPVSSRSATDSFSSSASGFRSIPTKLPTPVKCNQDEYGPIRCYSSVPSNDGYLLFPRTPSSLDNMPDFTQSGARQGALELVKVPDKGLQDGATELVGPEYEEAVKVAQYAMDKERRQMPHAAIDAYIRAGQILIELGRRQAVPYLQTVVKAKALDLLQRAEALSEWTNDVLAKDSSQEALAAAYQQSQRNRTRSLSEKQKLVSKMQESNLKMKKKLNQLALLTKVRCRMIEAVKARRARKAAETKARQEADRNARVSRDMRKRCGGWSDVTEESGSYSYDDGEDSHIEFSNITGSSSEEEDEMRKSYECHNNAQTSGSSPREVQKIGLINELHERIGLPQIDHFRKFEPLTSDLTTYKKQAQLQAELEAAKQESIKLQAAVEEMEKSLRLAEERSKQLSMRLEEQKAREFAGAQSQLERLREELEMERQRSPSFHSGLPSQDTSKVTNPGSSKSIKDSRAMSQLRSSLYKVFYGHAEQHCRAKNGSTRHASIHHTSYVNAEDSLHHTPTSSEHSSLEQSFEMDEEELEEDEDGGIWL</sequence>
<dbReference type="Gene3D" id="1.20.58.80">
    <property type="entry name" value="Phosphotransferase system, lactose/cellobiose-type IIA subunit"/>
    <property type="match status" value="1"/>
</dbReference>
<feature type="compositionally biased region" description="Low complexity" evidence="1">
    <location>
        <begin position="19"/>
        <end position="50"/>
    </location>
</feature>
<dbReference type="AlphaFoldDB" id="A0AAV1U995"/>
<proteinExistence type="predicted"/>
<organism evidence="2 3">
    <name type="scientific">Peronospora matthiolae</name>
    <dbReference type="NCBI Taxonomy" id="2874970"/>
    <lineage>
        <taxon>Eukaryota</taxon>
        <taxon>Sar</taxon>
        <taxon>Stramenopiles</taxon>
        <taxon>Oomycota</taxon>
        <taxon>Peronosporomycetes</taxon>
        <taxon>Peronosporales</taxon>
        <taxon>Peronosporaceae</taxon>
        <taxon>Peronospora</taxon>
    </lineage>
</organism>
<evidence type="ECO:0000256" key="1">
    <source>
        <dbReference type="SAM" id="MobiDB-lite"/>
    </source>
</evidence>
<name>A0AAV1U995_9STRA</name>
<feature type="compositionally biased region" description="Basic and acidic residues" evidence="1">
    <location>
        <begin position="1"/>
        <end position="11"/>
    </location>
</feature>
<feature type="compositionally biased region" description="Polar residues" evidence="1">
    <location>
        <begin position="535"/>
        <end position="547"/>
    </location>
</feature>
<comment type="caution">
    <text evidence="2">The sequence shown here is derived from an EMBL/GenBank/DDBJ whole genome shotgun (WGS) entry which is preliminary data.</text>
</comment>
<dbReference type="InterPro" id="IPR036181">
    <property type="entry name" value="MIT_dom_sf"/>
</dbReference>
<gene>
    <name evidence="2" type="ORF">PM001_LOCUS16315</name>
</gene>
<dbReference type="EMBL" id="CAKLBY020000172">
    <property type="protein sequence ID" value="CAK7931165.1"/>
    <property type="molecule type" value="Genomic_DNA"/>
</dbReference>
<feature type="region of interest" description="Disordered" evidence="1">
    <location>
        <begin position="1"/>
        <end position="53"/>
    </location>
</feature>
<accession>A0AAV1U995</accession>
<feature type="compositionally biased region" description="Polar residues" evidence="1">
    <location>
        <begin position="460"/>
        <end position="482"/>
    </location>
</feature>
<dbReference type="Proteomes" id="UP001162060">
    <property type="component" value="Unassembled WGS sequence"/>
</dbReference>
<protein>
    <submittedName>
        <fullName evidence="2">Uncharacterized protein</fullName>
    </submittedName>
</protein>
<feature type="region of interest" description="Disordered" evidence="1">
    <location>
        <begin position="268"/>
        <end position="329"/>
    </location>
</feature>
<evidence type="ECO:0000313" key="2">
    <source>
        <dbReference type="EMBL" id="CAK7931165.1"/>
    </source>
</evidence>
<feature type="compositionally biased region" description="Acidic residues" evidence="1">
    <location>
        <begin position="549"/>
        <end position="566"/>
    </location>
</feature>
<dbReference type="SUPFAM" id="SSF116846">
    <property type="entry name" value="MIT domain"/>
    <property type="match status" value="1"/>
</dbReference>
<feature type="compositionally biased region" description="Basic and acidic residues" evidence="1">
    <location>
        <begin position="268"/>
        <end position="288"/>
    </location>
</feature>